<dbReference type="InterPro" id="IPR013549">
    <property type="entry name" value="DUF1731"/>
</dbReference>
<dbReference type="RefSeq" id="WP_085483409.1">
    <property type="nucleotide sequence ID" value="NZ_FXAY01000001.1"/>
</dbReference>
<dbReference type="STRING" id="150121.SAMN06296010_0978"/>
<organism evidence="4 5">
    <name type="scientific">Agreia pratensis</name>
    <dbReference type="NCBI Taxonomy" id="150121"/>
    <lineage>
        <taxon>Bacteria</taxon>
        <taxon>Bacillati</taxon>
        <taxon>Actinomycetota</taxon>
        <taxon>Actinomycetes</taxon>
        <taxon>Micrococcales</taxon>
        <taxon>Microbacteriaceae</taxon>
        <taxon>Agreia</taxon>
    </lineage>
</organism>
<keyword evidence="5" id="KW-1185">Reference proteome</keyword>
<evidence type="ECO:0008006" key="6">
    <source>
        <dbReference type="Google" id="ProtNLM"/>
    </source>
</evidence>
<evidence type="ECO:0000259" key="3">
    <source>
        <dbReference type="Pfam" id="PF08338"/>
    </source>
</evidence>
<accession>A0A1X7IXE7</accession>
<dbReference type="InterPro" id="IPR036291">
    <property type="entry name" value="NAD(P)-bd_dom_sf"/>
</dbReference>
<name>A0A1X7IXE7_9MICO</name>
<dbReference type="InterPro" id="IPR010099">
    <property type="entry name" value="SDR39U1"/>
</dbReference>
<dbReference type="Proteomes" id="UP000193244">
    <property type="component" value="Unassembled WGS sequence"/>
</dbReference>
<dbReference type="Pfam" id="PF08338">
    <property type="entry name" value="DUF1731"/>
    <property type="match status" value="1"/>
</dbReference>
<evidence type="ECO:0000313" key="5">
    <source>
        <dbReference type="Proteomes" id="UP000193244"/>
    </source>
</evidence>
<evidence type="ECO:0000259" key="2">
    <source>
        <dbReference type="Pfam" id="PF01370"/>
    </source>
</evidence>
<dbReference type="OrthoDB" id="9801773at2"/>
<proteinExistence type="inferred from homology"/>
<evidence type="ECO:0000256" key="1">
    <source>
        <dbReference type="ARBA" id="ARBA00009353"/>
    </source>
</evidence>
<feature type="domain" description="NAD-dependent epimerase/dehydratase" evidence="2">
    <location>
        <begin position="7"/>
        <end position="218"/>
    </location>
</feature>
<dbReference type="SUPFAM" id="SSF51735">
    <property type="entry name" value="NAD(P)-binding Rossmann-fold domains"/>
    <property type="match status" value="1"/>
</dbReference>
<dbReference type="EMBL" id="FXAY01000001">
    <property type="protein sequence ID" value="SMG19585.1"/>
    <property type="molecule type" value="Genomic_DNA"/>
</dbReference>
<dbReference type="NCBIfam" id="TIGR01777">
    <property type="entry name" value="yfcH"/>
    <property type="match status" value="1"/>
</dbReference>
<feature type="domain" description="DUF1731" evidence="3">
    <location>
        <begin position="251"/>
        <end position="295"/>
    </location>
</feature>
<sequence length="308" mass="32924">MNESRTILLAGASGFIGTALTAALASDGHDVRRLVRREPISPVETQWQPERRQLAPGALDGIDVVINLAGSSISQLPWTAGRRTRILESRLDATATLVDAITASPTPPSAFLNASASGFYGDRGDDALSENAVRGTGFLADVTARWEAEAQRAAAFTRTVLLRTGIVLAKGGGAAAPLVPLTLAGLGSRLGSGQQWWPWISLVDEVRAIQHLASEDVHGAVNLVGPTPATSEQITRGLARVLRRPHLFALPTWLLRLPLRDAADELLLSSQRMLPDQLMKSGFRFTHDSVGAALAMFDPRPPSEDAHM</sequence>
<dbReference type="Pfam" id="PF01370">
    <property type="entry name" value="Epimerase"/>
    <property type="match status" value="1"/>
</dbReference>
<gene>
    <name evidence="4" type="ORF">SAMN06296010_0978</name>
</gene>
<comment type="similarity">
    <text evidence="1">Belongs to the NAD(P)-dependent epimerase/dehydratase family. SDR39U1 subfamily.</text>
</comment>
<protein>
    <recommendedName>
        <fullName evidence="6">TIGR01777 family protein</fullName>
    </recommendedName>
</protein>
<dbReference type="Gene3D" id="3.40.50.720">
    <property type="entry name" value="NAD(P)-binding Rossmann-like Domain"/>
    <property type="match status" value="1"/>
</dbReference>
<dbReference type="AlphaFoldDB" id="A0A1X7IXE7"/>
<dbReference type="InterPro" id="IPR001509">
    <property type="entry name" value="Epimerase_deHydtase"/>
</dbReference>
<evidence type="ECO:0000313" key="4">
    <source>
        <dbReference type="EMBL" id="SMG19585.1"/>
    </source>
</evidence>
<dbReference type="PANTHER" id="PTHR11092:SF0">
    <property type="entry name" value="EPIMERASE FAMILY PROTEIN SDR39U1"/>
    <property type="match status" value="1"/>
</dbReference>
<dbReference type="PANTHER" id="PTHR11092">
    <property type="entry name" value="SUGAR NUCLEOTIDE EPIMERASE RELATED"/>
    <property type="match status" value="1"/>
</dbReference>
<reference evidence="5" key="1">
    <citation type="submission" date="2017-04" db="EMBL/GenBank/DDBJ databases">
        <authorList>
            <person name="Varghese N."/>
            <person name="Submissions S."/>
        </authorList>
    </citation>
    <scope>NUCLEOTIDE SEQUENCE [LARGE SCALE GENOMIC DNA]</scope>
    <source>
        <strain evidence="5">VKM Ac-2510</strain>
    </source>
</reference>